<name>A0A1M6PP65_9BURK</name>
<protein>
    <recommendedName>
        <fullName evidence="3">DUF1488 domain-containing protein</fullName>
    </recommendedName>
</protein>
<dbReference type="InterPro" id="IPR036692">
    <property type="entry name" value="Shew3726-like_sf"/>
</dbReference>
<dbReference type="InterPro" id="IPR009962">
    <property type="entry name" value="DUF1488"/>
</dbReference>
<evidence type="ECO:0000313" key="2">
    <source>
        <dbReference type="Proteomes" id="UP000184395"/>
    </source>
</evidence>
<evidence type="ECO:0000313" key="1">
    <source>
        <dbReference type="EMBL" id="SHK09710.1"/>
    </source>
</evidence>
<reference evidence="1 2" key="1">
    <citation type="submission" date="2016-11" db="EMBL/GenBank/DDBJ databases">
        <authorList>
            <person name="Jaros S."/>
            <person name="Januszkiewicz K."/>
            <person name="Wedrychowicz H."/>
        </authorList>
    </citation>
    <scope>NUCLEOTIDE SEQUENCE [LARGE SCALE GENOMIC DNA]</scope>
    <source>
        <strain evidence="1 2">LMG 20594</strain>
    </source>
</reference>
<dbReference type="Proteomes" id="UP000184395">
    <property type="component" value="Unassembled WGS sequence"/>
</dbReference>
<organism evidence="1 2">
    <name type="scientific">Paraburkholderia terricola</name>
    <dbReference type="NCBI Taxonomy" id="169427"/>
    <lineage>
        <taxon>Bacteria</taxon>
        <taxon>Pseudomonadati</taxon>
        <taxon>Pseudomonadota</taxon>
        <taxon>Betaproteobacteria</taxon>
        <taxon>Burkholderiales</taxon>
        <taxon>Burkholderiaceae</taxon>
        <taxon>Paraburkholderia</taxon>
    </lineage>
</organism>
<sequence>MSVYVDEGFRPCVTERATVAFRVCRDDRAQVFEISAEALMAFCGAASSRRKDLLVAFEHAQGEILTVAARKWTFKPTEPVRLGLDEFRMIRH</sequence>
<dbReference type="OrthoDB" id="9098792at2"/>
<accession>A0A1M6PP65</accession>
<proteinExistence type="predicted"/>
<dbReference type="EMBL" id="FRAB01000013">
    <property type="protein sequence ID" value="SHK09710.1"/>
    <property type="molecule type" value="Genomic_DNA"/>
</dbReference>
<dbReference type="AlphaFoldDB" id="A0A1M6PP65"/>
<dbReference type="RefSeq" id="WP_073429221.1">
    <property type="nucleotide sequence ID" value="NZ_CADFGY010000015.1"/>
</dbReference>
<dbReference type="GeneID" id="301982085"/>
<evidence type="ECO:0008006" key="3">
    <source>
        <dbReference type="Google" id="ProtNLM"/>
    </source>
</evidence>
<dbReference type="Pfam" id="PF07369">
    <property type="entry name" value="DUF1488"/>
    <property type="match status" value="1"/>
</dbReference>
<dbReference type="KEGG" id="pts:CUJ90_28620"/>
<dbReference type="SUPFAM" id="SSF160272">
    <property type="entry name" value="Shew3726-like"/>
    <property type="match status" value="1"/>
</dbReference>
<gene>
    <name evidence="1" type="ORF">SAMN05192548_101385</name>
</gene>
<dbReference type="STRING" id="169427.SAMN05192548_101385"/>